<dbReference type="InterPro" id="IPR007138">
    <property type="entry name" value="ABM_dom"/>
</dbReference>
<evidence type="ECO:0000313" key="2">
    <source>
        <dbReference type="EMBL" id="TRA89499.1"/>
    </source>
</evidence>
<dbReference type="GO" id="GO:0004497">
    <property type="term" value="F:monooxygenase activity"/>
    <property type="evidence" value="ECO:0007669"/>
    <property type="project" value="UniProtKB-KW"/>
</dbReference>
<keyword evidence="2" id="KW-0503">Monooxygenase</keyword>
<name>A0ABY3BMZ4_9HYPH</name>
<proteinExistence type="predicted"/>
<gene>
    <name evidence="2" type="ORF">EXN23_14395</name>
</gene>
<evidence type="ECO:0000259" key="1">
    <source>
        <dbReference type="Pfam" id="PF03992"/>
    </source>
</evidence>
<evidence type="ECO:0000313" key="3">
    <source>
        <dbReference type="Proteomes" id="UP000319481"/>
    </source>
</evidence>
<dbReference type="EMBL" id="SGNZ01000007">
    <property type="protein sequence ID" value="TRA89499.1"/>
    <property type="molecule type" value="Genomic_DNA"/>
</dbReference>
<sequence>MRNGVSAMNDQAGAVRLSGFLRCLSKDDVELVRRRLAEHLRLTREEPGCLSFEVFETDDPLIWQVEELFADRAAFDFLQERTRASEWFRATSAIPRDYEITTLA</sequence>
<dbReference type="Proteomes" id="UP000319481">
    <property type="component" value="Unassembled WGS sequence"/>
</dbReference>
<keyword evidence="3" id="KW-1185">Reference proteome</keyword>
<protein>
    <submittedName>
        <fullName evidence="2">Antibiotic biosynthesis monooxygenase</fullName>
    </submittedName>
</protein>
<dbReference type="Pfam" id="PF03992">
    <property type="entry name" value="ABM"/>
    <property type="match status" value="1"/>
</dbReference>
<comment type="caution">
    <text evidence="2">The sequence shown here is derived from an EMBL/GenBank/DDBJ whole genome shotgun (WGS) entry which is preliminary data.</text>
</comment>
<organism evidence="2 3">
    <name type="scientific">Agrobacterium salinitolerans</name>
    <dbReference type="NCBI Taxonomy" id="1183413"/>
    <lineage>
        <taxon>Bacteria</taxon>
        <taxon>Pseudomonadati</taxon>
        <taxon>Pseudomonadota</taxon>
        <taxon>Alphaproteobacteria</taxon>
        <taxon>Hyphomicrobiales</taxon>
        <taxon>Rhizobiaceae</taxon>
        <taxon>Rhizobium/Agrobacterium group</taxon>
        <taxon>Agrobacterium</taxon>
    </lineage>
</organism>
<keyword evidence="2" id="KW-0560">Oxidoreductase</keyword>
<feature type="domain" description="ABM" evidence="1">
    <location>
        <begin position="26"/>
        <end position="83"/>
    </location>
</feature>
<dbReference type="Gene3D" id="3.30.70.100">
    <property type="match status" value="1"/>
</dbReference>
<reference evidence="2 3" key="1">
    <citation type="journal article" date="2019" name="Appl. Microbiol. Biotechnol.">
        <title>Differential efficiency of wild type rhizogenic strains for rol gene transformation of plants.</title>
        <authorList>
            <person name="Desmet S."/>
            <person name="De Keyser E."/>
            <person name="Van Vaerenbergh J."/>
            <person name="Baeyen S."/>
            <person name="Van Huylenbroeck J."/>
            <person name="Geelen D."/>
            <person name="Dhooghe E."/>
        </authorList>
    </citation>
    <scope>NUCLEOTIDE SEQUENCE [LARGE SCALE GENOMIC DNA]</scope>
    <source>
        <strain evidence="2 3">GBBC3283</strain>
    </source>
</reference>
<accession>A0ABY3BMZ4</accession>
<dbReference type="InterPro" id="IPR011008">
    <property type="entry name" value="Dimeric_a/b-barrel"/>
</dbReference>
<dbReference type="SUPFAM" id="SSF54909">
    <property type="entry name" value="Dimeric alpha+beta barrel"/>
    <property type="match status" value="1"/>
</dbReference>